<evidence type="ECO:0000313" key="2">
    <source>
        <dbReference type="EMBL" id="QLD23799.1"/>
    </source>
</evidence>
<keyword evidence="2" id="KW-0808">Transferase</keyword>
<organism evidence="2 3">
    <name type="scientific">Micromonospora carbonacea</name>
    <dbReference type="NCBI Taxonomy" id="47853"/>
    <lineage>
        <taxon>Bacteria</taxon>
        <taxon>Bacillati</taxon>
        <taxon>Actinomycetota</taxon>
        <taxon>Actinomycetes</taxon>
        <taxon>Micromonosporales</taxon>
        <taxon>Micromonosporaceae</taxon>
        <taxon>Micromonospora</taxon>
    </lineage>
</organism>
<protein>
    <submittedName>
        <fullName evidence="2">Phosphotransferase</fullName>
    </submittedName>
</protein>
<name>A0A7H8XHE5_9ACTN</name>
<feature type="domain" description="Aminoglycoside phosphotransferase" evidence="1">
    <location>
        <begin position="6"/>
        <end position="181"/>
    </location>
</feature>
<dbReference type="EMBL" id="CP058322">
    <property type="protein sequence ID" value="QLD23799.1"/>
    <property type="molecule type" value="Genomic_DNA"/>
</dbReference>
<evidence type="ECO:0000259" key="1">
    <source>
        <dbReference type="Pfam" id="PF01636"/>
    </source>
</evidence>
<dbReference type="Proteomes" id="UP000509335">
    <property type="component" value="Chromosome"/>
</dbReference>
<dbReference type="Pfam" id="PF01636">
    <property type="entry name" value="APH"/>
    <property type="match status" value="1"/>
</dbReference>
<dbReference type="KEGG" id="mcab:HXZ27_05885"/>
<accession>A0A7H8XHE5</accession>
<dbReference type="GO" id="GO:0016740">
    <property type="term" value="F:transferase activity"/>
    <property type="evidence" value="ECO:0007669"/>
    <property type="project" value="UniProtKB-KW"/>
</dbReference>
<dbReference type="AlphaFoldDB" id="A0A7H8XHE5"/>
<dbReference type="InterPro" id="IPR011009">
    <property type="entry name" value="Kinase-like_dom_sf"/>
</dbReference>
<gene>
    <name evidence="2" type="ORF">HXZ27_05885</name>
</gene>
<sequence length="247" mass="26864">MSGAIFVKRYDDPERCAAAAAHHAWLAGLGSGVRLPALVARSTRHLIFERLMGHALGVEDLPRAAAALGRLHGAAHRDALRTACLDQPHITSTGLVISDFASPRQAALHHAAAAAGVHESVINAVLDRVGEPVTFYKDPNIRNYLANGNEVAVVDFDDLTLAPFGYDLAGLLVTASMTYGRLADLSIARCLRAYRVAVAPHICSLADLKRYAELHHLLTLRYLGRNGYRHAWPTVRPWPDPFLTELS</sequence>
<dbReference type="SUPFAM" id="SSF56112">
    <property type="entry name" value="Protein kinase-like (PK-like)"/>
    <property type="match status" value="1"/>
</dbReference>
<proteinExistence type="predicted"/>
<evidence type="ECO:0000313" key="3">
    <source>
        <dbReference type="Proteomes" id="UP000509335"/>
    </source>
</evidence>
<dbReference type="InterPro" id="IPR002575">
    <property type="entry name" value="Aminoglycoside_PTrfase"/>
</dbReference>
<reference evidence="2 3" key="1">
    <citation type="submission" date="2020-07" db="EMBL/GenBank/DDBJ databases">
        <title>A bifunctional nitrone conjugated secondary metabolite targeting the ribosome.</title>
        <authorList>
            <person name="Limbrick E.M."/>
            <person name="Graf M."/>
            <person name="Derewacz D.K."/>
            <person name="Nguyen F."/>
            <person name="Spraggins J.M."/>
            <person name="Wieland M."/>
            <person name="Ynigez-Gutierrez A.E."/>
            <person name="Reisman B.J."/>
            <person name="Zinshteyn B."/>
            <person name="McCulloch K."/>
            <person name="Iverson T.M."/>
            <person name="Green R."/>
            <person name="Wilson D.N."/>
            <person name="Bachmann B.O."/>
        </authorList>
    </citation>
    <scope>NUCLEOTIDE SEQUENCE [LARGE SCALE GENOMIC DNA]</scope>
    <source>
        <strain evidence="3">aurantiaca</strain>
    </source>
</reference>